<evidence type="ECO:0000256" key="6">
    <source>
        <dbReference type="ARBA" id="ARBA00022857"/>
    </source>
</evidence>
<evidence type="ECO:0000256" key="3">
    <source>
        <dbReference type="ARBA" id="ARBA00013223"/>
    </source>
</evidence>
<comment type="caution">
    <text evidence="12">The sequence shown here is derived from an EMBL/GenBank/DDBJ whole genome shotgun (WGS) entry which is preliminary data.</text>
</comment>
<dbReference type="InterPro" id="IPR035442">
    <property type="entry name" value="FNR_plant_Cyanobacteria"/>
</dbReference>
<evidence type="ECO:0000313" key="14">
    <source>
        <dbReference type="Proteomes" id="UP000693970"/>
    </source>
</evidence>
<gene>
    <name evidence="13" type="ORF">IV203_009125</name>
    <name evidence="12" type="ORF">IV203_011126</name>
</gene>
<dbReference type="PIRSF" id="PIRSF501178">
    <property type="entry name" value="FNR-PetH"/>
    <property type="match status" value="1"/>
</dbReference>
<feature type="transmembrane region" description="Helical" evidence="9">
    <location>
        <begin position="273"/>
        <end position="291"/>
    </location>
</feature>
<comment type="catalytic activity">
    <reaction evidence="8">
        <text>2 reduced [2Fe-2S]-[ferredoxin] + NADP(+) + H(+) = 2 oxidized [2Fe-2S]-[ferredoxin] + NADPH</text>
        <dbReference type="Rhea" id="RHEA:20125"/>
        <dbReference type="Rhea" id="RHEA-COMP:10000"/>
        <dbReference type="Rhea" id="RHEA-COMP:10001"/>
        <dbReference type="ChEBI" id="CHEBI:15378"/>
        <dbReference type="ChEBI" id="CHEBI:33737"/>
        <dbReference type="ChEBI" id="CHEBI:33738"/>
        <dbReference type="ChEBI" id="CHEBI:57783"/>
        <dbReference type="ChEBI" id="CHEBI:58349"/>
        <dbReference type="EC" id="1.18.1.2"/>
    </reaction>
</comment>
<dbReference type="PROSITE" id="PS51384">
    <property type="entry name" value="FAD_FR"/>
    <property type="match status" value="1"/>
</dbReference>
<feature type="signal peptide" evidence="10">
    <location>
        <begin position="1"/>
        <end position="23"/>
    </location>
</feature>
<evidence type="ECO:0000313" key="13">
    <source>
        <dbReference type="EMBL" id="KAG7353077.1"/>
    </source>
</evidence>
<dbReference type="Proteomes" id="UP000693970">
    <property type="component" value="Unassembled WGS sequence"/>
</dbReference>
<feature type="transmembrane region" description="Helical" evidence="9">
    <location>
        <begin position="237"/>
        <end position="261"/>
    </location>
</feature>
<dbReference type="OrthoDB" id="1688044at2759"/>
<feature type="transmembrane region" description="Helical" evidence="9">
    <location>
        <begin position="167"/>
        <end position="188"/>
    </location>
</feature>
<sequence length="611" mass="66662">MTNLRSILCLLLSVVSLLDGSKAFQQTASRSSNVGRGILGSPSISKSSAPSPDFSVSSFLDVYPGTNRIPDKDQNGSRFSVKHSLGKIVLRSAVALVTLAFFSNPAFAAKKAAKETVEHLHTGQKIANFFMQFGLPKWAVLSAISAMPVVELRGAIPVGIWMGMPLYQVFLICVLGNMAPIIPILFLLKNEYLKKLMSPILKRAEKKASGLGVGSLEKQWVSLAAFVGIPLPGTGAWTGAMGAFLLGMPTALAISSIFAGVLSAGMIMSAITLAGRTGGLIAISVLLAFAAKELMFKDSSIAKQNFLEANPYWDQSAVPVNTYKNKAPFTGKVVSTKRIVGPKATGETCHIIIDHKGDFPFWEGQSWGVIPPGVREKDGKPHSVRLYSIASSRYGDDMSGRTGSLCVRRATYWDPVLKADDPAKKGICSNFLCDTRTGDDVQMTGPAGKVMLLPEEDPKTDYIMVATGTGIAPYRGFIRRLFVEDTPAAQAYKGQAWLFLGVANSDALLYDDEWQEVKKQYPDQFRLDYALSREQTNKAGGKMYIQDKVEEYADEIFDKLENGAHIYFCGLKGMMPGIQDMLKKVAESKGLDYDDWLKGLKAKKQWHVEVY</sequence>
<dbReference type="Pfam" id="PF00175">
    <property type="entry name" value="NAD_binding_1"/>
    <property type="match status" value="1"/>
</dbReference>
<proteinExistence type="inferred from homology"/>
<feature type="domain" description="FAD-binding FR-type" evidence="11">
    <location>
        <begin position="326"/>
        <end position="453"/>
    </location>
</feature>
<evidence type="ECO:0000256" key="9">
    <source>
        <dbReference type="SAM" id="Phobius"/>
    </source>
</evidence>
<evidence type="ECO:0000256" key="5">
    <source>
        <dbReference type="ARBA" id="ARBA00022827"/>
    </source>
</evidence>
<feature type="transmembrane region" description="Helical" evidence="9">
    <location>
        <begin position="209"/>
        <end position="231"/>
    </location>
</feature>
<comment type="similarity">
    <text evidence="2">Belongs to the ferredoxin--NADP reductase type 1 family.</text>
</comment>
<dbReference type="EMBL" id="JAGRRH010000055">
    <property type="protein sequence ID" value="KAG7338496.1"/>
    <property type="molecule type" value="Genomic_DNA"/>
</dbReference>
<dbReference type="InterPro" id="IPR001433">
    <property type="entry name" value="OxRdtase_FAD/NAD-bd"/>
</dbReference>
<keyword evidence="9" id="KW-1133">Transmembrane helix</keyword>
<keyword evidence="9" id="KW-0812">Transmembrane</keyword>
<keyword evidence="9" id="KW-0472">Membrane</keyword>
<keyword evidence="6" id="KW-0521">NADP</keyword>
<dbReference type="FunFam" id="3.40.50.80:FF:000008">
    <property type="entry name" value="Ferredoxin--NADP reductase, chloroplastic"/>
    <property type="match status" value="1"/>
</dbReference>
<dbReference type="EC" id="1.18.1.2" evidence="3"/>
<evidence type="ECO:0000256" key="4">
    <source>
        <dbReference type="ARBA" id="ARBA00022630"/>
    </source>
</evidence>
<evidence type="ECO:0000259" key="11">
    <source>
        <dbReference type="PROSITE" id="PS51384"/>
    </source>
</evidence>
<evidence type="ECO:0000256" key="7">
    <source>
        <dbReference type="ARBA" id="ARBA00023002"/>
    </source>
</evidence>
<reference evidence="12" key="2">
    <citation type="submission" date="2021-04" db="EMBL/GenBank/DDBJ databases">
        <authorList>
            <person name="Podell S."/>
        </authorList>
    </citation>
    <scope>NUCLEOTIDE SEQUENCE</scope>
    <source>
        <strain evidence="12">Hildebrandi</strain>
    </source>
</reference>
<dbReference type="PIRSF" id="PIRSF000361">
    <property type="entry name" value="Frd-NADP+_RD"/>
    <property type="match status" value="1"/>
</dbReference>
<evidence type="ECO:0000313" key="12">
    <source>
        <dbReference type="EMBL" id="KAG7338496.1"/>
    </source>
</evidence>
<accession>A0A9K3K7M5</accession>
<protein>
    <recommendedName>
        <fullName evidence="3">ferredoxin--NADP(+) reductase</fullName>
        <ecNumber evidence="3">1.18.1.2</ecNumber>
    </recommendedName>
</protein>
<dbReference type="CDD" id="cd06208">
    <property type="entry name" value="CYPOR_like_FNR"/>
    <property type="match status" value="1"/>
</dbReference>
<keyword evidence="5" id="KW-0274">FAD</keyword>
<keyword evidence="4" id="KW-0285">Flavoprotein</keyword>
<evidence type="ECO:0000256" key="2">
    <source>
        <dbReference type="ARBA" id="ARBA00008312"/>
    </source>
</evidence>
<dbReference type="EMBL" id="JAGRRH010000017">
    <property type="protein sequence ID" value="KAG7353077.1"/>
    <property type="molecule type" value="Genomic_DNA"/>
</dbReference>
<dbReference type="PANTHER" id="PTHR43314">
    <property type="match status" value="1"/>
</dbReference>
<keyword evidence="14" id="KW-1185">Reference proteome</keyword>
<feature type="chain" id="PRO_5039844345" description="ferredoxin--NADP(+) reductase" evidence="10">
    <location>
        <begin position="24"/>
        <end position="611"/>
    </location>
</feature>
<comment type="cofactor">
    <cofactor evidence="1">
        <name>FAD</name>
        <dbReference type="ChEBI" id="CHEBI:57692"/>
    </cofactor>
</comment>
<evidence type="ECO:0000256" key="1">
    <source>
        <dbReference type="ARBA" id="ARBA00001974"/>
    </source>
</evidence>
<keyword evidence="7" id="KW-0560">Oxidoreductase</keyword>
<name>A0A9K3K7M5_9STRA</name>
<keyword evidence="10" id="KW-0732">Signal</keyword>
<dbReference type="InterPro" id="IPR015701">
    <property type="entry name" value="FNR"/>
</dbReference>
<dbReference type="GO" id="GO:0004324">
    <property type="term" value="F:ferredoxin-NADP+ reductase activity"/>
    <property type="evidence" value="ECO:0007669"/>
    <property type="project" value="UniProtKB-EC"/>
</dbReference>
<dbReference type="Pfam" id="PF06695">
    <property type="entry name" value="Sm_multidrug_ex"/>
    <property type="match status" value="1"/>
</dbReference>
<dbReference type="AlphaFoldDB" id="A0A9K3K7M5"/>
<dbReference type="InterPro" id="IPR017927">
    <property type="entry name" value="FAD-bd_FR_type"/>
</dbReference>
<dbReference type="InterPro" id="IPR009577">
    <property type="entry name" value="Sm_multidrug_ex"/>
</dbReference>
<organism evidence="12 14">
    <name type="scientific">Nitzschia inconspicua</name>
    <dbReference type="NCBI Taxonomy" id="303405"/>
    <lineage>
        <taxon>Eukaryota</taxon>
        <taxon>Sar</taxon>
        <taxon>Stramenopiles</taxon>
        <taxon>Ochrophyta</taxon>
        <taxon>Bacillariophyta</taxon>
        <taxon>Bacillariophyceae</taxon>
        <taxon>Bacillariophycidae</taxon>
        <taxon>Bacillariales</taxon>
        <taxon>Bacillariaceae</taxon>
        <taxon>Nitzschia</taxon>
    </lineage>
</organism>
<evidence type="ECO:0000256" key="10">
    <source>
        <dbReference type="SAM" id="SignalP"/>
    </source>
</evidence>
<reference evidence="12" key="1">
    <citation type="journal article" date="2021" name="Sci. Rep.">
        <title>Diploid genomic architecture of Nitzschia inconspicua, an elite biomass production diatom.</title>
        <authorList>
            <person name="Oliver A."/>
            <person name="Podell S."/>
            <person name="Pinowska A."/>
            <person name="Traller J.C."/>
            <person name="Smith S.R."/>
            <person name="McClure R."/>
            <person name="Beliaev A."/>
            <person name="Bohutskyi P."/>
            <person name="Hill E.A."/>
            <person name="Rabines A."/>
            <person name="Zheng H."/>
            <person name="Allen L.Z."/>
            <person name="Kuo A."/>
            <person name="Grigoriev I.V."/>
            <person name="Allen A.E."/>
            <person name="Hazlebeck D."/>
            <person name="Allen E.E."/>
        </authorList>
    </citation>
    <scope>NUCLEOTIDE SEQUENCE</scope>
    <source>
        <strain evidence="12">Hildebrandi</strain>
    </source>
</reference>
<evidence type="ECO:0000256" key="8">
    <source>
        <dbReference type="ARBA" id="ARBA00047776"/>
    </source>
</evidence>